<dbReference type="EMBL" id="CAJPIN010040582">
    <property type="protein sequence ID" value="CAG2065180.1"/>
    <property type="molecule type" value="Genomic_DNA"/>
</dbReference>
<protein>
    <submittedName>
        <fullName evidence="1">Uncharacterized protein</fullName>
    </submittedName>
</protein>
<dbReference type="InterPro" id="IPR027417">
    <property type="entry name" value="P-loop_NTPase"/>
</dbReference>
<organism evidence="1 2">
    <name type="scientific">Timema podura</name>
    <name type="common">Walking stick</name>
    <dbReference type="NCBI Taxonomy" id="61482"/>
    <lineage>
        <taxon>Eukaryota</taxon>
        <taxon>Metazoa</taxon>
        <taxon>Ecdysozoa</taxon>
        <taxon>Arthropoda</taxon>
        <taxon>Hexapoda</taxon>
        <taxon>Insecta</taxon>
        <taxon>Pterygota</taxon>
        <taxon>Neoptera</taxon>
        <taxon>Polyneoptera</taxon>
        <taxon>Phasmatodea</taxon>
        <taxon>Timematodea</taxon>
        <taxon>Timematoidea</taxon>
        <taxon>Timematidae</taxon>
        <taxon>Timema</taxon>
    </lineage>
</organism>
<dbReference type="Proteomes" id="UP001153148">
    <property type="component" value="Unassembled WGS sequence"/>
</dbReference>
<dbReference type="Gene3D" id="3.40.50.300">
    <property type="entry name" value="P-loop containing nucleotide triphosphate hydrolases"/>
    <property type="match status" value="1"/>
</dbReference>
<accession>A0ABN7PBL5</accession>
<sequence>MMCEADAKLATLLGFVRAQGRKKYMLFLSTCACVEYFTVVLKALLKDLAVFGIHGKMKNKRTQIFDFVQSRGIRRGCAAAERLVRTI</sequence>
<reference evidence="1" key="1">
    <citation type="submission" date="2021-03" db="EMBL/GenBank/DDBJ databases">
        <authorList>
            <person name="Tran Van P."/>
        </authorList>
    </citation>
    <scope>NUCLEOTIDE SEQUENCE</scope>
</reference>
<proteinExistence type="predicted"/>
<feature type="non-terminal residue" evidence="1">
    <location>
        <position position="87"/>
    </location>
</feature>
<name>A0ABN7PBL5_TIMPD</name>
<gene>
    <name evidence="1" type="ORF">TPAB3V08_LOCUS12124</name>
</gene>
<evidence type="ECO:0000313" key="2">
    <source>
        <dbReference type="Proteomes" id="UP001153148"/>
    </source>
</evidence>
<comment type="caution">
    <text evidence="1">The sequence shown here is derived from an EMBL/GenBank/DDBJ whole genome shotgun (WGS) entry which is preliminary data.</text>
</comment>
<evidence type="ECO:0000313" key="1">
    <source>
        <dbReference type="EMBL" id="CAG2065180.1"/>
    </source>
</evidence>
<keyword evidence="2" id="KW-1185">Reference proteome</keyword>